<evidence type="ECO:0000313" key="2">
    <source>
        <dbReference type="EMBL" id="CEI39097.1"/>
    </source>
</evidence>
<evidence type="ECO:0000313" key="3">
    <source>
        <dbReference type="Proteomes" id="UP000245910"/>
    </source>
</evidence>
<protein>
    <submittedName>
        <fullName evidence="2">Uncharacterized protein</fullName>
    </submittedName>
</protein>
<dbReference type="EMBL" id="LN649232">
    <property type="protein sequence ID" value="CEI39097.1"/>
    <property type="molecule type" value="Genomic_DNA"/>
</dbReference>
<dbReference type="AlphaFoldDB" id="A0A2L2TFI6"/>
<name>A0A2L2TFI6_9HYPO</name>
<dbReference type="Proteomes" id="UP000245910">
    <property type="component" value="Chromosome IIII"/>
</dbReference>
<evidence type="ECO:0000256" key="1">
    <source>
        <dbReference type="SAM" id="MobiDB-lite"/>
    </source>
</evidence>
<reference evidence="3" key="1">
    <citation type="submission" date="2014-10" db="EMBL/GenBank/DDBJ databases">
        <authorList>
            <person name="King R."/>
        </authorList>
    </citation>
    <scope>NUCLEOTIDE SEQUENCE [LARGE SCALE GENOMIC DNA]</scope>
    <source>
        <strain evidence="3">A3/5</strain>
    </source>
</reference>
<organism evidence="2 3">
    <name type="scientific">Fusarium venenatum</name>
    <dbReference type="NCBI Taxonomy" id="56646"/>
    <lineage>
        <taxon>Eukaryota</taxon>
        <taxon>Fungi</taxon>
        <taxon>Dikarya</taxon>
        <taxon>Ascomycota</taxon>
        <taxon>Pezizomycotina</taxon>
        <taxon>Sordariomycetes</taxon>
        <taxon>Hypocreomycetidae</taxon>
        <taxon>Hypocreales</taxon>
        <taxon>Nectriaceae</taxon>
        <taxon>Fusarium</taxon>
    </lineage>
</organism>
<keyword evidence="3" id="KW-1185">Reference proteome</keyword>
<feature type="compositionally biased region" description="Low complexity" evidence="1">
    <location>
        <begin position="1"/>
        <end position="20"/>
    </location>
</feature>
<proteinExistence type="predicted"/>
<feature type="region of interest" description="Disordered" evidence="1">
    <location>
        <begin position="1"/>
        <end position="22"/>
    </location>
</feature>
<accession>A0A2L2TFI6</accession>
<sequence>MCQQSSPLSRSPPSALSPIPVEQPGKASLWTAHWWSDGSSSLAPWILSKRAEFTRAAGSGGRGLICCMQSSPVAGKNK</sequence>